<dbReference type="PANTHER" id="PTHR33164:SF64">
    <property type="entry name" value="TRANSCRIPTIONAL REGULATOR SLYA"/>
    <property type="match status" value="1"/>
</dbReference>
<dbReference type="EMBL" id="JBHSDR010000003">
    <property type="protein sequence ID" value="MFC4294175.1"/>
    <property type="molecule type" value="Genomic_DNA"/>
</dbReference>
<keyword evidence="1" id="KW-0805">Transcription regulation</keyword>
<organism evidence="5 6">
    <name type="scientific">Novosphingobium tardum</name>
    <dbReference type="NCBI Taxonomy" id="1538021"/>
    <lineage>
        <taxon>Bacteria</taxon>
        <taxon>Pseudomonadati</taxon>
        <taxon>Pseudomonadota</taxon>
        <taxon>Alphaproteobacteria</taxon>
        <taxon>Sphingomonadales</taxon>
        <taxon>Sphingomonadaceae</taxon>
        <taxon>Novosphingobium</taxon>
    </lineage>
</organism>
<dbReference type="InterPro" id="IPR039422">
    <property type="entry name" value="MarR/SlyA-like"/>
</dbReference>
<dbReference type="PROSITE" id="PS01117">
    <property type="entry name" value="HTH_MARR_1"/>
    <property type="match status" value="1"/>
</dbReference>
<dbReference type="RefSeq" id="WP_379537639.1">
    <property type="nucleotide sequence ID" value="NZ_JBHSDR010000003.1"/>
</dbReference>
<comment type="caution">
    <text evidence="5">The sequence shown here is derived from an EMBL/GenBank/DDBJ whole genome shotgun (WGS) entry which is preliminary data.</text>
</comment>
<evidence type="ECO:0000256" key="3">
    <source>
        <dbReference type="ARBA" id="ARBA00023163"/>
    </source>
</evidence>
<dbReference type="Proteomes" id="UP001595828">
    <property type="component" value="Unassembled WGS sequence"/>
</dbReference>
<keyword evidence="6" id="KW-1185">Reference proteome</keyword>
<evidence type="ECO:0000259" key="4">
    <source>
        <dbReference type="PROSITE" id="PS50995"/>
    </source>
</evidence>
<gene>
    <name evidence="5" type="ORF">ACFO0A_03775</name>
</gene>
<evidence type="ECO:0000313" key="6">
    <source>
        <dbReference type="Proteomes" id="UP001595828"/>
    </source>
</evidence>
<reference evidence="6" key="1">
    <citation type="journal article" date="2019" name="Int. J. Syst. Evol. Microbiol.">
        <title>The Global Catalogue of Microorganisms (GCM) 10K type strain sequencing project: providing services to taxonomists for standard genome sequencing and annotation.</title>
        <authorList>
            <consortium name="The Broad Institute Genomics Platform"/>
            <consortium name="The Broad Institute Genome Sequencing Center for Infectious Disease"/>
            <person name="Wu L."/>
            <person name="Ma J."/>
        </authorList>
    </citation>
    <scope>NUCLEOTIDE SEQUENCE [LARGE SCALE GENOMIC DNA]</scope>
    <source>
        <strain evidence="6">CGMCC 1.12989</strain>
    </source>
</reference>
<dbReference type="InterPro" id="IPR036390">
    <property type="entry name" value="WH_DNA-bd_sf"/>
</dbReference>
<evidence type="ECO:0000256" key="2">
    <source>
        <dbReference type="ARBA" id="ARBA00023125"/>
    </source>
</evidence>
<keyword evidence="2" id="KW-0238">DNA-binding</keyword>
<dbReference type="PROSITE" id="PS50995">
    <property type="entry name" value="HTH_MARR_2"/>
    <property type="match status" value="1"/>
</dbReference>
<name>A0ABV8RNP0_9SPHN</name>
<dbReference type="SUPFAM" id="SSF46785">
    <property type="entry name" value="Winged helix' DNA-binding domain"/>
    <property type="match status" value="1"/>
</dbReference>
<proteinExistence type="predicted"/>
<feature type="domain" description="HTH marR-type" evidence="4">
    <location>
        <begin position="5"/>
        <end position="134"/>
    </location>
</feature>
<dbReference type="SMART" id="SM00347">
    <property type="entry name" value="HTH_MARR"/>
    <property type="match status" value="1"/>
</dbReference>
<dbReference type="InterPro" id="IPR036388">
    <property type="entry name" value="WH-like_DNA-bd_sf"/>
</dbReference>
<evidence type="ECO:0000256" key="1">
    <source>
        <dbReference type="ARBA" id="ARBA00023015"/>
    </source>
</evidence>
<keyword evidence="3" id="KW-0804">Transcription</keyword>
<protein>
    <submittedName>
        <fullName evidence="5">MarR family winged helix-turn-helix transcriptional regulator</fullName>
    </submittedName>
</protein>
<sequence>MHDNVAFLANDIGRLFRKRFDAASGQAGLTGPQWRLLGAIQRNPGANQIALANFLDVEPITAARMIDRLEKAGLVERRPDPGDRRAWCLHLTEAAQPQIAEARALAEKVIARSLAGIDENDQALLRDLLGRMRDNLSEGCCGLDATEAAKHSSDDDAKVLING</sequence>
<evidence type="ECO:0000313" key="5">
    <source>
        <dbReference type="EMBL" id="MFC4294175.1"/>
    </source>
</evidence>
<dbReference type="InterPro" id="IPR023187">
    <property type="entry name" value="Tscrpt_reg_MarR-type_CS"/>
</dbReference>
<dbReference type="InterPro" id="IPR000835">
    <property type="entry name" value="HTH_MarR-typ"/>
</dbReference>
<dbReference type="PRINTS" id="PR00598">
    <property type="entry name" value="HTHMARR"/>
</dbReference>
<accession>A0ABV8RNP0</accession>
<dbReference type="Pfam" id="PF01047">
    <property type="entry name" value="MarR"/>
    <property type="match status" value="1"/>
</dbReference>
<dbReference type="Gene3D" id="1.10.10.10">
    <property type="entry name" value="Winged helix-like DNA-binding domain superfamily/Winged helix DNA-binding domain"/>
    <property type="match status" value="1"/>
</dbReference>
<dbReference type="PANTHER" id="PTHR33164">
    <property type="entry name" value="TRANSCRIPTIONAL REGULATOR, MARR FAMILY"/>
    <property type="match status" value="1"/>
</dbReference>